<feature type="transmembrane region" description="Helical" evidence="9">
    <location>
        <begin position="56"/>
        <end position="78"/>
    </location>
</feature>
<feature type="transmembrane region" description="Helical" evidence="9">
    <location>
        <begin position="147"/>
        <end position="171"/>
    </location>
</feature>
<comment type="subcellular location">
    <subcellularLocation>
        <location evidence="1 9">Endoplasmic reticulum membrane</location>
        <topology evidence="1 9">Multi-pass membrane protein</topology>
    </subcellularLocation>
</comment>
<feature type="transmembrane region" description="Helical" evidence="9">
    <location>
        <begin position="98"/>
        <end position="126"/>
    </location>
</feature>
<evidence type="ECO:0000256" key="3">
    <source>
        <dbReference type="ARBA" id="ARBA00010288"/>
    </source>
</evidence>
<protein>
    <recommendedName>
        <fullName evidence="9">Protein RFT1 homolog</fullName>
    </recommendedName>
</protein>
<keyword evidence="6 9" id="KW-1133">Transmembrane helix</keyword>
<evidence type="ECO:0000256" key="5">
    <source>
        <dbReference type="ARBA" id="ARBA00022824"/>
    </source>
</evidence>
<proteinExistence type="inferred from homology"/>
<dbReference type="WBParaSite" id="PSAMB.scaffold3938size16341.g22981.t1">
    <property type="protein sequence ID" value="PSAMB.scaffold3938size16341.g22981.t1"/>
    <property type="gene ID" value="PSAMB.scaffold3938size16341.g22981"/>
</dbReference>
<keyword evidence="7 9" id="KW-0472">Membrane</keyword>
<organism evidence="10 11">
    <name type="scientific">Plectus sambesii</name>
    <dbReference type="NCBI Taxonomy" id="2011161"/>
    <lineage>
        <taxon>Eukaryota</taxon>
        <taxon>Metazoa</taxon>
        <taxon>Ecdysozoa</taxon>
        <taxon>Nematoda</taxon>
        <taxon>Chromadorea</taxon>
        <taxon>Plectida</taxon>
        <taxon>Plectina</taxon>
        <taxon>Plectoidea</taxon>
        <taxon>Plectidae</taxon>
        <taxon>Plectus</taxon>
    </lineage>
</organism>
<evidence type="ECO:0000256" key="6">
    <source>
        <dbReference type="ARBA" id="ARBA00022989"/>
    </source>
</evidence>
<evidence type="ECO:0000256" key="4">
    <source>
        <dbReference type="ARBA" id="ARBA00022692"/>
    </source>
</evidence>
<comment type="pathway">
    <text evidence="2">Protein modification; protein glycosylation.</text>
</comment>
<dbReference type="InterPro" id="IPR007594">
    <property type="entry name" value="RFT1"/>
</dbReference>
<sequence length="219" mass="23909">ASFETATSVLFGLLRVTCVLGLGVCTFGMAYSRLLLSVYGGQLLVSGTGPTMLKSYCAYVLLLALNGITECFAFATMSNDQVMSHSRFMIGSSVVYLLLHWMLSTLFGGVGFILANCANMVVRIVYSLRYIRTFYRDVPDAQPTSHLIPTASTAGILLASLLFTLLSELIFCCDGFFNSAAHVTVGAVFFLFTGLVIYSSDFALVAFAERFIFLRHKID</sequence>
<evidence type="ECO:0000256" key="1">
    <source>
        <dbReference type="ARBA" id="ARBA00004477"/>
    </source>
</evidence>
<feature type="transmembrane region" description="Helical" evidence="9">
    <location>
        <begin position="12"/>
        <end position="36"/>
    </location>
</feature>
<comment type="similarity">
    <text evidence="3 9">Belongs to the RFT1 family.</text>
</comment>
<evidence type="ECO:0000313" key="11">
    <source>
        <dbReference type="WBParaSite" id="PSAMB.scaffold3938size16341.g22981.t1"/>
    </source>
</evidence>
<name>A0A914WDF2_9BILA</name>
<comment type="caution">
    <text evidence="9">Lacks conserved residue(s) required for the propagation of feature annotation.</text>
</comment>
<evidence type="ECO:0000256" key="8">
    <source>
        <dbReference type="ARBA" id="ARBA00045912"/>
    </source>
</evidence>
<evidence type="ECO:0000256" key="9">
    <source>
        <dbReference type="RuleBase" id="RU365067"/>
    </source>
</evidence>
<keyword evidence="4 9" id="KW-0812">Transmembrane</keyword>
<keyword evidence="5" id="KW-0256">Endoplasmic reticulum</keyword>
<reference evidence="11" key="1">
    <citation type="submission" date="2022-11" db="UniProtKB">
        <authorList>
            <consortium name="WormBaseParasite"/>
        </authorList>
    </citation>
    <scope>IDENTIFICATION</scope>
</reference>
<comment type="function">
    <text evidence="8 9">Intramembrane glycolipid transporter that operates in the biosynthetic pathway of dolichol-linked oligosaccharides, the glycan precursors employed in protein asparagine (N)-glycosylation. The sequential addition of sugars to dolichol pyrophosphate produces dolichol-linked oligosaccharides containing fourteen sugars, including two GlcNAcs, nine mannoses and three glucoses. Once assembled, the oligosaccharide is transferred from the lipid to nascent proteins by oligosaccharyltransferases. The assembly of dolichol-linked oligosaccharides begins on the cytosolic side of the endoplasmic reticulum membrane and finishes in its lumen. RFT1 could mediate the translocation of the cytosolically oriented intermediate DolPP-GlcNAc2Man5, produced by ALG11, into the ER lumen where dolichol-linked oligosaccharides assembly continues. However, the intramembrane lipid transporter activity could not be confirmed in vitro.</text>
</comment>
<evidence type="ECO:0000256" key="2">
    <source>
        <dbReference type="ARBA" id="ARBA00004922"/>
    </source>
</evidence>
<evidence type="ECO:0000256" key="7">
    <source>
        <dbReference type="ARBA" id="ARBA00023136"/>
    </source>
</evidence>
<accession>A0A914WDF2</accession>
<feature type="transmembrane region" description="Helical" evidence="9">
    <location>
        <begin position="183"/>
        <end position="208"/>
    </location>
</feature>
<dbReference type="GO" id="GO:0005789">
    <property type="term" value="C:endoplasmic reticulum membrane"/>
    <property type="evidence" value="ECO:0007669"/>
    <property type="project" value="UniProtKB-SubCell"/>
</dbReference>
<dbReference type="Proteomes" id="UP000887566">
    <property type="component" value="Unplaced"/>
</dbReference>
<dbReference type="GO" id="GO:0006488">
    <property type="term" value="P:dolichol-linked oligosaccharide biosynthetic process"/>
    <property type="evidence" value="ECO:0007669"/>
    <property type="project" value="InterPro"/>
</dbReference>
<dbReference type="PANTHER" id="PTHR13117:SF5">
    <property type="entry name" value="PROTEIN RFT1 HOMOLOG"/>
    <property type="match status" value="1"/>
</dbReference>
<dbReference type="GO" id="GO:0034203">
    <property type="term" value="P:glycolipid translocation"/>
    <property type="evidence" value="ECO:0007669"/>
    <property type="project" value="TreeGrafter"/>
</dbReference>
<dbReference type="PANTHER" id="PTHR13117">
    <property type="entry name" value="ENDOPLASMIC RETICULUM MULTISPAN TRANSMEMBRANE PROTEIN-RELATED"/>
    <property type="match status" value="1"/>
</dbReference>
<evidence type="ECO:0000313" key="10">
    <source>
        <dbReference type="Proteomes" id="UP000887566"/>
    </source>
</evidence>
<keyword evidence="10" id="KW-1185">Reference proteome</keyword>
<dbReference type="AlphaFoldDB" id="A0A914WDF2"/>
<dbReference type="Pfam" id="PF04506">
    <property type="entry name" value="Rft-1"/>
    <property type="match status" value="1"/>
</dbReference>